<evidence type="ECO:0000313" key="2">
    <source>
        <dbReference type="Proteomes" id="UP000075663"/>
    </source>
</evidence>
<gene>
    <name evidence="1" type="ORF">AWW67_05710</name>
</gene>
<sequence>MLICFYVHVQYVKLYVRTYSSKYFKYFYLKSIVLSIHYWVSLNFKSQISLLIVAEKDSLEKLIAEVKDL</sequence>
<proteinExistence type="predicted"/>
<organism evidence="1 2">
    <name type="scientific">Roseivirga seohaensis</name>
    <dbReference type="NCBI Taxonomy" id="1914963"/>
    <lineage>
        <taxon>Bacteria</taxon>
        <taxon>Pseudomonadati</taxon>
        <taxon>Bacteroidota</taxon>
        <taxon>Cytophagia</taxon>
        <taxon>Cytophagales</taxon>
        <taxon>Roseivirgaceae</taxon>
        <taxon>Roseivirga</taxon>
    </lineage>
</organism>
<dbReference type="STRING" id="1914963.AWW67_05710"/>
<reference evidence="1 2" key="1">
    <citation type="submission" date="2016-01" db="EMBL/GenBank/DDBJ databases">
        <title>Genome sequencing of Roseivirga seohaensis SW-152.</title>
        <authorList>
            <person name="Selvaratnam C."/>
            <person name="Thevarajoo S."/>
            <person name="Goh K.M."/>
            <person name="Ee R."/>
            <person name="Chan K.-G."/>
            <person name="Chong C.S."/>
        </authorList>
    </citation>
    <scope>NUCLEOTIDE SEQUENCE [LARGE SCALE GENOMIC DNA]</scope>
    <source>
        <strain evidence="1 2">SW-152</strain>
    </source>
</reference>
<name>A0A150XW22_9BACT</name>
<protein>
    <submittedName>
        <fullName evidence="1">Uncharacterized protein</fullName>
    </submittedName>
</protein>
<dbReference type="EMBL" id="LRPB01000034">
    <property type="protein sequence ID" value="KYG82923.1"/>
    <property type="molecule type" value="Genomic_DNA"/>
</dbReference>
<dbReference type="AlphaFoldDB" id="A0A150XW22"/>
<accession>A0A150XW22</accession>
<dbReference type="Proteomes" id="UP000075663">
    <property type="component" value="Unassembled WGS sequence"/>
</dbReference>
<evidence type="ECO:0000313" key="1">
    <source>
        <dbReference type="EMBL" id="KYG82923.1"/>
    </source>
</evidence>
<comment type="caution">
    <text evidence="1">The sequence shown here is derived from an EMBL/GenBank/DDBJ whole genome shotgun (WGS) entry which is preliminary data.</text>
</comment>